<organism evidence="2 3">
    <name type="scientific">Glonium stellatum</name>
    <dbReference type="NCBI Taxonomy" id="574774"/>
    <lineage>
        <taxon>Eukaryota</taxon>
        <taxon>Fungi</taxon>
        <taxon>Dikarya</taxon>
        <taxon>Ascomycota</taxon>
        <taxon>Pezizomycotina</taxon>
        <taxon>Dothideomycetes</taxon>
        <taxon>Pleosporomycetidae</taxon>
        <taxon>Gloniales</taxon>
        <taxon>Gloniaceae</taxon>
        <taxon>Glonium</taxon>
    </lineage>
</organism>
<name>A0A8E2ENI3_9PEZI</name>
<dbReference type="OrthoDB" id="5427664at2759"/>
<dbReference type="PANTHER" id="PTHR37577:SF1">
    <property type="entry name" value="INTEGRAL MEMBRANE PROTEIN"/>
    <property type="match status" value="1"/>
</dbReference>
<accession>A0A8E2ENI3</accession>
<keyword evidence="1" id="KW-0812">Transmembrane</keyword>
<sequence length="446" mass="49907">MVCADVGEANADIAGIGVVTAFAFQAISGFILSIILHIMQAVILNHASLHAARPVRRSLSSLASLRDEVQRIEQDLIHSIHPTHQAEKITQHFRDPPGTLCALHEHAREKMQNLVQNMCQELPQTFVDENIHESRSLQARSIIADIVYFSSDVQTLAGIALALVGIIRRSSLSLYQLHLIYDTINLTSISNCAALISASAVDRSNLPSRVFLMAVFGLLYFVFVIIFGVRLGQWDDNIPGRCYNSRGLALPDAHHPYVDKIYLGITCMYMFCVLFTALRIAISRYIADKAGGERFHASADRSSKFYHREGWAKQQELSNQLYALDASETQTYVSSALCVAMLQLPLHLYFIIRLRLTNEPLLSNGNDESKWGFGQIHVLITSAGLIVECCKGCHNGQNIGLQYVNSKISIEMLRSLVTKLRCWLELLQRKLKDLVQLQLKGRIQGF</sequence>
<feature type="transmembrane region" description="Helical" evidence="1">
    <location>
        <begin position="13"/>
        <end position="36"/>
    </location>
</feature>
<keyword evidence="3" id="KW-1185">Reference proteome</keyword>
<feature type="transmembrane region" description="Helical" evidence="1">
    <location>
        <begin position="261"/>
        <end position="282"/>
    </location>
</feature>
<feature type="transmembrane region" description="Helical" evidence="1">
    <location>
        <begin position="210"/>
        <end position="229"/>
    </location>
</feature>
<protein>
    <submittedName>
        <fullName evidence="2">Uncharacterized protein</fullName>
    </submittedName>
</protein>
<dbReference type="EMBL" id="KV751022">
    <property type="protein sequence ID" value="OCL02002.1"/>
    <property type="molecule type" value="Genomic_DNA"/>
</dbReference>
<keyword evidence="1" id="KW-0472">Membrane</keyword>
<gene>
    <name evidence="2" type="ORF">AOQ84DRAFT_369633</name>
</gene>
<evidence type="ECO:0000256" key="1">
    <source>
        <dbReference type="SAM" id="Phobius"/>
    </source>
</evidence>
<evidence type="ECO:0000313" key="3">
    <source>
        <dbReference type="Proteomes" id="UP000250140"/>
    </source>
</evidence>
<dbReference type="PANTHER" id="PTHR37577">
    <property type="entry name" value="INTEGRAL MEMBRANE PROTEIN"/>
    <property type="match status" value="1"/>
</dbReference>
<proteinExistence type="predicted"/>
<evidence type="ECO:0000313" key="2">
    <source>
        <dbReference type="EMBL" id="OCL02002.1"/>
    </source>
</evidence>
<dbReference type="Proteomes" id="UP000250140">
    <property type="component" value="Unassembled WGS sequence"/>
</dbReference>
<keyword evidence="1" id="KW-1133">Transmembrane helix</keyword>
<dbReference type="AlphaFoldDB" id="A0A8E2ENI3"/>
<reference evidence="2 3" key="1">
    <citation type="journal article" date="2016" name="Nat. Commun.">
        <title>Ectomycorrhizal ecology is imprinted in the genome of the dominant symbiotic fungus Cenococcum geophilum.</title>
        <authorList>
            <consortium name="DOE Joint Genome Institute"/>
            <person name="Peter M."/>
            <person name="Kohler A."/>
            <person name="Ohm R.A."/>
            <person name="Kuo A."/>
            <person name="Krutzmann J."/>
            <person name="Morin E."/>
            <person name="Arend M."/>
            <person name="Barry K.W."/>
            <person name="Binder M."/>
            <person name="Choi C."/>
            <person name="Clum A."/>
            <person name="Copeland A."/>
            <person name="Grisel N."/>
            <person name="Haridas S."/>
            <person name="Kipfer T."/>
            <person name="LaButti K."/>
            <person name="Lindquist E."/>
            <person name="Lipzen A."/>
            <person name="Maire R."/>
            <person name="Meier B."/>
            <person name="Mihaltcheva S."/>
            <person name="Molinier V."/>
            <person name="Murat C."/>
            <person name="Poggeler S."/>
            <person name="Quandt C.A."/>
            <person name="Sperisen C."/>
            <person name="Tritt A."/>
            <person name="Tisserant E."/>
            <person name="Crous P.W."/>
            <person name="Henrissat B."/>
            <person name="Nehls U."/>
            <person name="Egli S."/>
            <person name="Spatafora J.W."/>
            <person name="Grigoriev I.V."/>
            <person name="Martin F.M."/>
        </authorList>
    </citation>
    <scope>NUCLEOTIDE SEQUENCE [LARGE SCALE GENOMIC DNA]</scope>
    <source>
        <strain evidence="2 3">CBS 207.34</strain>
    </source>
</reference>
<dbReference type="InterPro" id="IPR053018">
    <property type="entry name" value="Elsinochrome_Biosynth-Asso"/>
</dbReference>